<feature type="region of interest" description="Disordered" evidence="12">
    <location>
        <begin position="1"/>
        <end position="31"/>
    </location>
</feature>
<feature type="domain" description="RIO kinase" evidence="13">
    <location>
        <begin position="69"/>
        <end position="400"/>
    </location>
</feature>
<protein>
    <recommendedName>
        <fullName evidence="2">non-specific serine/threonine protein kinase</fullName>
        <ecNumber evidence="2">2.7.11.1</ecNumber>
    </recommendedName>
</protein>
<keyword evidence="5" id="KW-0479">Metal-binding</keyword>
<evidence type="ECO:0000256" key="8">
    <source>
        <dbReference type="ARBA" id="ARBA00022840"/>
    </source>
</evidence>
<evidence type="ECO:0000256" key="9">
    <source>
        <dbReference type="ARBA" id="ARBA00022842"/>
    </source>
</evidence>
<evidence type="ECO:0000256" key="1">
    <source>
        <dbReference type="ARBA" id="ARBA00009196"/>
    </source>
</evidence>
<name>A0A061D5Z7_BABBI</name>
<gene>
    <name evidence="14" type="ORF">BBBOND_0106430</name>
</gene>
<dbReference type="InterPro" id="IPR011009">
    <property type="entry name" value="Kinase-like_dom_sf"/>
</dbReference>
<dbReference type="InterPro" id="IPR018934">
    <property type="entry name" value="RIO_dom"/>
</dbReference>
<comment type="catalytic activity">
    <reaction evidence="11">
        <text>L-seryl-[protein] + ATP = O-phospho-L-seryl-[protein] + ADP + H(+)</text>
        <dbReference type="Rhea" id="RHEA:17989"/>
        <dbReference type="Rhea" id="RHEA-COMP:9863"/>
        <dbReference type="Rhea" id="RHEA-COMP:11604"/>
        <dbReference type="ChEBI" id="CHEBI:15378"/>
        <dbReference type="ChEBI" id="CHEBI:29999"/>
        <dbReference type="ChEBI" id="CHEBI:30616"/>
        <dbReference type="ChEBI" id="CHEBI:83421"/>
        <dbReference type="ChEBI" id="CHEBI:456216"/>
        <dbReference type="EC" id="2.7.11.1"/>
    </reaction>
</comment>
<sequence length="656" mass="74140">MSDVADSYSDGLSEASDAEDDDLWLAQPPSNQEGLKQSNLFFVARQGDEKSLFRSNQIYKRNHYEKGLTKDKRTTVQQVLDKRTYIRLRKLCGQGVFHYMHGVISTGKEANVFEAETQPPSSSAISHNASSDVNEVVTVGQTVPCVCANHLVEAHVSAQSNGTGAATCHPGEGTNVNCDEVADKISACSIKETLQPKNTDESSRSTEKQTPGRVAIKVYKTSILVFKDRSRYIEGEFRFRRAYLGTKNPRKMVAQWAEKEFRNLRRIALSGLYSPIPIALKDHVLVMDLILDGSAVAPKVENLGALPLFEWQTIYVQTICALRTLFQECKLIHGDFSSFNLLYSNGKVYVIDTSQAVENDHLNAMPFLKRDCENVTRFFKNADVLHHEHEQMIPYDELKLLTAEQLFCFIISKVIEPIDDVIDEDNAKALPLSHDHELWQDDSLANVKCFWNINESEIALDVAQSVEKMTKYYKFGATKDIPEIMMNKRKMYLSLCKATYDFLTGPTFANEECYSHIAWLRNYNFDKQLPINISQMPLDVAESLMEQKENVIIGINAIVDKTSCESVEEACCYVDDKGEADSDESESDGTSDTEELAKQTNDVGGNNTDQRAKFTGKIPDGVEPREWKKMVKEYNRERRKSKIPKHIKKKYGSNKG</sequence>
<dbReference type="STRING" id="5866.A0A061D5Z7"/>
<evidence type="ECO:0000256" key="3">
    <source>
        <dbReference type="ARBA" id="ARBA00022527"/>
    </source>
</evidence>
<keyword evidence="15" id="KW-1185">Reference proteome</keyword>
<dbReference type="KEGG" id="bbig:BBBOND_0106430"/>
<evidence type="ECO:0000259" key="13">
    <source>
        <dbReference type="SMART" id="SM00090"/>
    </source>
</evidence>
<keyword evidence="4" id="KW-0808">Transferase</keyword>
<feature type="region of interest" description="Disordered" evidence="12">
    <location>
        <begin position="578"/>
        <end position="656"/>
    </location>
</feature>
<dbReference type="Proteomes" id="UP000033188">
    <property type="component" value="Chromosome 1"/>
</dbReference>
<keyword evidence="8" id="KW-0067">ATP-binding</keyword>
<evidence type="ECO:0000256" key="12">
    <source>
        <dbReference type="SAM" id="MobiDB-lite"/>
    </source>
</evidence>
<dbReference type="SMART" id="SM00090">
    <property type="entry name" value="RIO"/>
    <property type="match status" value="1"/>
</dbReference>
<dbReference type="InterPro" id="IPR000687">
    <property type="entry name" value="RIO_kinase"/>
</dbReference>
<evidence type="ECO:0000256" key="7">
    <source>
        <dbReference type="ARBA" id="ARBA00022777"/>
    </source>
</evidence>
<dbReference type="AlphaFoldDB" id="A0A061D5Z7"/>
<reference evidence="15" key="1">
    <citation type="journal article" date="2014" name="Nucleic Acids Res.">
        <title>The evolutionary dynamics of variant antigen genes in Babesia reveal a history of genomic innovation underlying host-parasite interaction.</title>
        <authorList>
            <person name="Jackson A.P."/>
            <person name="Otto T.D."/>
            <person name="Darby A."/>
            <person name="Ramaprasad A."/>
            <person name="Xia D."/>
            <person name="Echaide I.E."/>
            <person name="Farber M."/>
            <person name="Gahlot S."/>
            <person name="Gamble J."/>
            <person name="Gupta D."/>
            <person name="Gupta Y."/>
            <person name="Jackson L."/>
            <person name="Malandrin L."/>
            <person name="Malas T.B."/>
            <person name="Moussa E."/>
            <person name="Nair M."/>
            <person name="Reid A.J."/>
            <person name="Sanders M."/>
            <person name="Sharma J."/>
            <person name="Tracey A."/>
            <person name="Quail M.A."/>
            <person name="Weir W."/>
            <person name="Wastling J.M."/>
            <person name="Hall N."/>
            <person name="Willadsen P."/>
            <person name="Lingelbach K."/>
            <person name="Shiels B."/>
            <person name="Tait A."/>
            <person name="Berriman M."/>
            <person name="Allred D.R."/>
            <person name="Pain A."/>
        </authorList>
    </citation>
    <scope>NUCLEOTIDE SEQUENCE [LARGE SCALE GENOMIC DNA]</scope>
    <source>
        <strain evidence="15">Bond</strain>
    </source>
</reference>
<dbReference type="GO" id="GO:0005524">
    <property type="term" value="F:ATP binding"/>
    <property type="evidence" value="ECO:0007669"/>
    <property type="project" value="UniProtKB-KW"/>
</dbReference>
<dbReference type="Gene3D" id="3.30.200.20">
    <property type="entry name" value="Phosphorylase Kinase, domain 1"/>
    <property type="match status" value="1"/>
</dbReference>
<evidence type="ECO:0000256" key="4">
    <source>
        <dbReference type="ARBA" id="ARBA00022679"/>
    </source>
</evidence>
<dbReference type="EMBL" id="LK391707">
    <property type="protein sequence ID" value="CDR94334.1"/>
    <property type="molecule type" value="Genomic_DNA"/>
</dbReference>
<dbReference type="VEuPathDB" id="PiroplasmaDB:BBBOND_0106430"/>
<keyword evidence="3 14" id="KW-0723">Serine/threonine-protein kinase</keyword>
<evidence type="ECO:0000256" key="6">
    <source>
        <dbReference type="ARBA" id="ARBA00022741"/>
    </source>
</evidence>
<dbReference type="EC" id="2.7.11.1" evidence="2"/>
<comment type="catalytic activity">
    <reaction evidence="10">
        <text>L-threonyl-[protein] + ATP = O-phospho-L-threonyl-[protein] + ADP + H(+)</text>
        <dbReference type="Rhea" id="RHEA:46608"/>
        <dbReference type="Rhea" id="RHEA-COMP:11060"/>
        <dbReference type="Rhea" id="RHEA-COMP:11605"/>
        <dbReference type="ChEBI" id="CHEBI:15378"/>
        <dbReference type="ChEBI" id="CHEBI:30013"/>
        <dbReference type="ChEBI" id="CHEBI:30616"/>
        <dbReference type="ChEBI" id="CHEBI:61977"/>
        <dbReference type="ChEBI" id="CHEBI:456216"/>
        <dbReference type="EC" id="2.7.11.1"/>
    </reaction>
</comment>
<evidence type="ECO:0000313" key="15">
    <source>
        <dbReference type="Proteomes" id="UP000033188"/>
    </source>
</evidence>
<dbReference type="SUPFAM" id="SSF56112">
    <property type="entry name" value="Protein kinase-like (PK-like)"/>
    <property type="match status" value="1"/>
</dbReference>
<dbReference type="GO" id="GO:0004674">
    <property type="term" value="F:protein serine/threonine kinase activity"/>
    <property type="evidence" value="ECO:0007669"/>
    <property type="project" value="UniProtKB-KW"/>
</dbReference>
<evidence type="ECO:0000256" key="11">
    <source>
        <dbReference type="ARBA" id="ARBA00048679"/>
    </source>
</evidence>
<feature type="compositionally biased region" description="Acidic residues" evidence="12">
    <location>
        <begin position="581"/>
        <end position="594"/>
    </location>
</feature>
<proteinExistence type="inferred from homology"/>
<evidence type="ECO:0000256" key="5">
    <source>
        <dbReference type="ARBA" id="ARBA00022723"/>
    </source>
</evidence>
<feature type="compositionally biased region" description="Polar residues" evidence="12">
    <location>
        <begin position="598"/>
        <end position="609"/>
    </location>
</feature>
<feature type="compositionally biased region" description="Basic residues" evidence="12">
    <location>
        <begin position="637"/>
        <end position="656"/>
    </location>
</feature>
<accession>A0A061D5Z7</accession>
<dbReference type="PANTHER" id="PTHR45723">
    <property type="entry name" value="SERINE/THREONINE-PROTEIN KINASE RIO1"/>
    <property type="match status" value="1"/>
</dbReference>
<evidence type="ECO:0000313" key="14">
    <source>
        <dbReference type="EMBL" id="CDR94334.1"/>
    </source>
</evidence>
<dbReference type="OMA" id="RREHKIP"/>
<evidence type="ECO:0000256" key="2">
    <source>
        <dbReference type="ARBA" id="ARBA00012513"/>
    </source>
</evidence>
<dbReference type="OrthoDB" id="205248at2759"/>
<dbReference type="Gene3D" id="1.10.510.10">
    <property type="entry name" value="Transferase(Phosphotransferase) domain 1"/>
    <property type="match status" value="1"/>
</dbReference>
<comment type="similarity">
    <text evidence="1">Belongs to the protein kinase superfamily. RIO-type Ser/Thr kinase family.</text>
</comment>
<feature type="compositionally biased region" description="Basic and acidic residues" evidence="12">
    <location>
        <begin position="620"/>
        <end position="636"/>
    </location>
</feature>
<keyword evidence="9" id="KW-0460">Magnesium</keyword>
<dbReference type="InterPro" id="IPR051272">
    <property type="entry name" value="RIO-type_Ser/Thr_kinase"/>
</dbReference>
<dbReference type="Pfam" id="PF01163">
    <property type="entry name" value="RIO1"/>
    <property type="match status" value="1"/>
</dbReference>
<dbReference type="RefSeq" id="XP_012766520.1">
    <property type="nucleotide sequence ID" value="XM_012911066.1"/>
</dbReference>
<dbReference type="GeneID" id="24562875"/>
<keyword evidence="7 14" id="KW-0418">Kinase</keyword>
<dbReference type="GO" id="GO:0046872">
    <property type="term" value="F:metal ion binding"/>
    <property type="evidence" value="ECO:0007669"/>
    <property type="project" value="UniProtKB-KW"/>
</dbReference>
<organism evidence="14 15">
    <name type="scientific">Babesia bigemina</name>
    <dbReference type="NCBI Taxonomy" id="5866"/>
    <lineage>
        <taxon>Eukaryota</taxon>
        <taxon>Sar</taxon>
        <taxon>Alveolata</taxon>
        <taxon>Apicomplexa</taxon>
        <taxon>Aconoidasida</taxon>
        <taxon>Piroplasmida</taxon>
        <taxon>Babesiidae</taxon>
        <taxon>Babesia</taxon>
    </lineage>
</organism>
<keyword evidence="6" id="KW-0547">Nucleotide-binding</keyword>
<evidence type="ECO:0000256" key="10">
    <source>
        <dbReference type="ARBA" id="ARBA00047899"/>
    </source>
</evidence>